<dbReference type="Proteomes" id="UP000220502">
    <property type="component" value="Unassembled WGS sequence"/>
</dbReference>
<dbReference type="EMBL" id="NTUS01000031">
    <property type="protein sequence ID" value="PFB07629.1"/>
    <property type="molecule type" value="Genomic_DNA"/>
</dbReference>
<feature type="domain" description="Solute-binding protein family 5" evidence="15">
    <location>
        <begin position="79"/>
        <end position="460"/>
    </location>
</feature>
<dbReference type="Pfam" id="PF00496">
    <property type="entry name" value="SBP_bac_5"/>
    <property type="match status" value="1"/>
</dbReference>
<evidence type="ECO:0000256" key="13">
    <source>
        <dbReference type="ARBA" id="ARBA00072558"/>
    </source>
</evidence>
<dbReference type="AlphaFoldDB" id="A0A9X6Z4L5"/>
<proteinExistence type="inferred from homology"/>
<dbReference type="GO" id="GO:1904680">
    <property type="term" value="F:peptide transmembrane transporter activity"/>
    <property type="evidence" value="ECO:0007669"/>
    <property type="project" value="TreeGrafter"/>
</dbReference>
<dbReference type="PROSITE" id="PS51257">
    <property type="entry name" value="PROKAR_LIPOPROTEIN"/>
    <property type="match status" value="1"/>
</dbReference>
<dbReference type="FunFam" id="3.90.76.10:FF:000001">
    <property type="entry name" value="Oligopeptide ABC transporter substrate-binding protein"/>
    <property type="match status" value="1"/>
</dbReference>
<evidence type="ECO:0000313" key="19">
    <source>
        <dbReference type="Proteomes" id="UP000220502"/>
    </source>
</evidence>
<evidence type="ECO:0000256" key="11">
    <source>
        <dbReference type="ARBA" id="ARBA00023288"/>
    </source>
</evidence>
<gene>
    <name evidence="17" type="ORF">CN398_11745</name>
    <name evidence="16" type="ORF">CN461_07185</name>
</gene>
<comment type="subunit">
    <text evidence="12">The complex is composed of two ATP-binding proteins (OppD and OppF), two transmembrane proteins (OppB and OppC) and a solute-binding protein (OppA).</text>
</comment>
<evidence type="ECO:0000256" key="4">
    <source>
        <dbReference type="ARBA" id="ARBA00022448"/>
    </source>
</evidence>
<dbReference type="PIRSF" id="PIRSF002741">
    <property type="entry name" value="MppA"/>
    <property type="match status" value="1"/>
</dbReference>
<keyword evidence="11" id="KW-0449">Lipoprotein</keyword>
<dbReference type="GO" id="GO:0043190">
    <property type="term" value="C:ATP-binding cassette (ABC) transporter complex"/>
    <property type="evidence" value="ECO:0007669"/>
    <property type="project" value="InterPro"/>
</dbReference>
<keyword evidence="10" id="KW-1015">Disulfide bond</keyword>
<dbReference type="FunFam" id="3.10.105.10:FF:000001">
    <property type="entry name" value="Oligopeptide ABC transporter, oligopeptide-binding protein"/>
    <property type="match status" value="1"/>
</dbReference>
<dbReference type="InterPro" id="IPR000914">
    <property type="entry name" value="SBP_5_dom"/>
</dbReference>
<accession>A0A9X6Z4L5</accession>
<evidence type="ECO:0000256" key="10">
    <source>
        <dbReference type="ARBA" id="ARBA00023157"/>
    </source>
</evidence>
<dbReference type="CDD" id="cd08504">
    <property type="entry name" value="PBP2_OppA"/>
    <property type="match status" value="1"/>
</dbReference>
<comment type="subcellular location">
    <subcellularLocation>
        <location evidence="1">Cell membrane</location>
        <topology evidence="1">Lipid-anchor</topology>
    </subcellularLocation>
    <subcellularLocation>
        <location evidence="2">Periplasm</location>
    </subcellularLocation>
</comment>
<evidence type="ECO:0000256" key="7">
    <source>
        <dbReference type="ARBA" id="ARBA00022856"/>
    </source>
</evidence>
<dbReference type="Gene3D" id="3.40.190.10">
    <property type="entry name" value="Periplasmic binding protein-like II"/>
    <property type="match status" value="1"/>
</dbReference>
<protein>
    <recommendedName>
        <fullName evidence="13">Periplasmic oligopeptide-binding protein OppA</fullName>
    </recommendedName>
</protein>
<dbReference type="InterPro" id="IPR039424">
    <property type="entry name" value="SBP_5"/>
</dbReference>
<evidence type="ECO:0000256" key="12">
    <source>
        <dbReference type="ARBA" id="ARBA00063980"/>
    </source>
</evidence>
<reference evidence="18 19" key="1">
    <citation type="submission" date="2017-09" db="EMBL/GenBank/DDBJ databases">
        <title>Large-scale bioinformatics analysis of Bacillus genomes uncovers conserved roles of natural products in bacterial physiology.</title>
        <authorList>
            <consortium name="Agbiome Team Llc"/>
            <person name="Bleich R.M."/>
            <person name="Kirk G.J."/>
            <person name="Santa Maria K.C."/>
            <person name="Allen S.E."/>
            <person name="Farag S."/>
            <person name="Shank E.A."/>
            <person name="Bowers A."/>
        </authorList>
    </citation>
    <scope>NUCLEOTIDE SEQUENCE [LARGE SCALE GENOMIC DNA]</scope>
    <source>
        <strain evidence="16 19">AFS007900</strain>
        <strain evidence="17 18">AFS015413</strain>
    </source>
</reference>
<evidence type="ECO:0000259" key="15">
    <source>
        <dbReference type="Pfam" id="PF00496"/>
    </source>
</evidence>
<sequence length="542" mass="62044">MKRKKSHLMVMALVTSLLLTACNNKADKSDIEVKKQVLNVTVSEEIPSLDTVKTTDGTSAHVMQNIFEGLYVLNDQDQPTPAIAKSFKRSEDGKKYTFDLRKDAKWSNGDNVTANDFMFAWKRAINPETASQYASMLFYVKNAKEINKGAMSLDELGVTVINDYKLEVELEQPIPYFLQLLALPIYLPQHESFLKEKGNNYALEPSNLIYNGPFVLEKWKHEQEFQLKKNATYWDQKKVKLDEINFHIVKDTMTAVNLYEAGDLDRVPINSQVVDKYKGNKELHMSSDSGIAMLRFNEKNTALANKKVRQSISLALNKDDFVAHFINNGAKPASGLVPVGHVNEETGKDFRKENGDLSLYDLQKAKKIWEEAKKELGVGEVNLEFLTFEQDNAKRMAEYIKGDLEKYLHGLTIQIKQQPFKQKLQLEQTGDYDITMANWGPDYKDPISYLELFTTGNPNNKMNYSNVRYDELIKKAKTDFVLDREKRWEALREAEQVLLEDAAVAPLYHIGSAYVQKEYVKGIEKHQFGGVYTYKNAYIANE</sequence>
<evidence type="ECO:0000256" key="3">
    <source>
        <dbReference type="ARBA" id="ARBA00005695"/>
    </source>
</evidence>
<keyword evidence="7" id="KW-0571">Peptide transport</keyword>
<organism evidence="17 18">
    <name type="scientific">Bacillus thuringiensis</name>
    <dbReference type="NCBI Taxonomy" id="1428"/>
    <lineage>
        <taxon>Bacteria</taxon>
        <taxon>Bacillati</taxon>
        <taxon>Bacillota</taxon>
        <taxon>Bacilli</taxon>
        <taxon>Bacillales</taxon>
        <taxon>Bacillaceae</taxon>
        <taxon>Bacillus</taxon>
        <taxon>Bacillus cereus group</taxon>
    </lineage>
</organism>
<comment type="caution">
    <text evidence="17">The sequence shown here is derived from an EMBL/GenBank/DDBJ whole genome shotgun (WGS) entry which is preliminary data.</text>
</comment>
<dbReference type="PANTHER" id="PTHR30290:SF10">
    <property type="entry name" value="PERIPLASMIC OLIGOPEPTIDE-BINDING PROTEIN-RELATED"/>
    <property type="match status" value="1"/>
</dbReference>
<dbReference type="Gene3D" id="3.90.76.10">
    <property type="entry name" value="Dipeptide-binding Protein, Domain 1"/>
    <property type="match status" value="1"/>
</dbReference>
<evidence type="ECO:0000256" key="14">
    <source>
        <dbReference type="SAM" id="SignalP"/>
    </source>
</evidence>
<keyword evidence="6" id="KW-0574">Periplasm</keyword>
<evidence type="ECO:0000256" key="2">
    <source>
        <dbReference type="ARBA" id="ARBA00004418"/>
    </source>
</evidence>
<keyword evidence="5 14" id="KW-0732">Signal</keyword>
<evidence type="ECO:0000256" key="6">
    <source>
        <dbReference type="ARBA" id="ARBA00022764"/>
    </source>
</evidence>
<evidence type="ECO:0000256" key="8">
    <source>
        <dbReference type="ARBA" id="ARBA00022927"/>
    </source>
</evidence>
<dbReference type="Gene3D" id="3.10.105.10">
    <property type="entry name" value="Dipeptide-binding Protein, Domain 3"/>
    <property type="match status" value="1"/>
</dbReference>
<keyword evidence="8" id="KW-0653">Protein transport</keyword>
<feature type="chain" id="PRO_5044469745" description="Periplasmic oligopeptide-binding protein OppA" evidence="14">
    <location>
        <begin position="22"/>
        <end position="542"/>
    </location>
</feature>
<keyword evidence="4" id="KW-0813">Transport</keyword>
<dbReference type="SUPFAM" id="SSF53850">
    <property type="entry name" value="Periplasmic binding protein-like II"/>
    <property type="match status" value="1"/>
</dbReference>
<evidence type="ECO:0000313" key="16">
    <source>
        <dbReference type="EMBL" id="PEX52268.1"/>
    </source>
</evidence>
<evidence type="ECO:0000256" key="1">
    <source>
        <dbReference type="ARBA" id="ARBA00004193"/>
    </source>
</evidence>
<feature type="signal peptide" evidence="14">
    <location>
        <begin position="1"/>
        <end position="21"/>
    </location>
</feature>
<evidence type="ECO:0000313" key="17">
    <source>
        <dbReference type="EMBL" id="PFB07629.1"/>
    </source>
</evidence>
<dbReference type="GO" id="GO:0030288">
    <property type="term" value="C:outer membrane-bounded periplasmic space"/>
    <property type="evidence" value="ECO:0007669"/>
    <property type="project" value="UniProtKB-ARBA"/>
</dbReference>
<name>A0A9X6Z4L5_BACTU</name>
<dbReference type="PANTHER" id="PTHR30290">
    <property type="entry name" value="PERIPLASMIC BINDING COMPONENT OF ABC TRANSPORTER"/>
    <property type="match status" value="1"/>
</dbReference>
<dbReference type="EMBL" id="NTXF01000005">
    <property type="protein sequence ID" value="PEX52268.1"/>
    <property type="molecule type" value="Genomic_DNA"/>
</dbReference>
<keyword evidence="9" id="KW-0564">Palmitate</keyword>
<dbReference type="RefSeq" id="WP_016077866.1">
    <property type="nucleotide sequence ID" value="NZ_CP014847.1"/>
</dbReference>
<dbReference type="InterPro" id="IPR030678">
    <property type="entry name" value="Peptide/Ni-bd"/>
</dbReference>
<dbReference type="FunFam" id="3.40.190.10:FF:000018">
    <property type="entry name" value="Oligopeptide ABC transporter, oligopeptide-binding protein"/>
    <property type="match status" value="1"/>
</dbReference>
<evidence type="ECO:0000313" key="18">
    <source>
        <dbReference type="Proteomes" id="UP000220397"/>
    </source>
</evidence>
<comment type="similarity">
    <text evidence="3">Belongs to the bacterial solute-binding protein 5 family.</text>
</comment>
<evidence type="ECO:0000256" key="9">
    <source>
        <dbReference type="ARBA" id="ARBA00023139"/>
    </source>
</evidence>
<dbReference type="GO" id="GO:0015833">
    <property type="term" value="P:peptide transport"/>
    <property type="evidence" value="ECO:0007669"/>
    <property type="project" value="UniProtKB-KW"/>
</dbReference>
<dbReference type="GO" id="GO:0015031">
    <property type="term" value="P:protein transport"/>
    <property type="evidence" value="ECO:0007669"/>
    <property type="project" value="UniProtKB-KW"/>
</dbReference>
<dbReference type="Proteomes" id="UP000220397">
    <property type="component" value="Unassembled WGS sequence"/>
</dbReference>
<evidence type="ECO:0000256" key="5">
    <source>
        <dbReference type="ARBA" id="ARBA00022729"/>
    </source>
</evidence>